<feature type="domain" description="Membrane insertase YidC N-terminal" evidence="15">
    <location>
        <begin position="70"/>
        <end position="339"/>
    </location>
</feature>
<keyword evidence="8 13" id="KW-1133">Transmembrane helix</keyword>
<comment type="subcellular location">
    <subcellularLocation>
        <location evidence="1">Cell inner membrane</location>
        <topology evidence="1">Multi-pass membrane protein</topology>
    </subcellularLocation>
    <subcellularLocation>
        <location evidence="13">Cell membrane</location>
        <topology evidence="13">Multi-pass membrane protein</topology>
    </subcellularLocation>
</comment>
<dbReference type="GO" id="GO:0032977">
    <property type="term" value="F:membrane insertase activity"/>
    <property type="evidence" value="ECO:0007669"/>
    <property type="project" value="InterPro"/>
</dbReference>
<dbReference type="GO" id="GO:0015031">
    <property type="term" value="P:protein transport"/>
    <property type="evidence" value="ECO:0007669"/>
    <property type="project" value="UniProtKB-KW"/>
</dbReference>
<name>A0A448U0T3_ACTPL</name>
<dbReference type="NCBIfam" id="TIGR03593">
    <property type="entry name" value="yidC_nterm"/>
    <property type="match status" value="1"/>
</dbReference>
<keyword evidence="4 13" id="KW-0813">Transport</keyword>
<feature type="transmembrane region" description="Helical" evidence="13">
    <location>
        <begin position="414"/>
        <end position="437"/>
    </location>
</feature>
<dbReference type="RefSeq" id="WP_126395242.1">
    <property type="nucleotide sequence ID" value="NZ_LR134515.1"/>
</dbReference>
<dbReference type="AlphaFoldDB" id="A0A448U0T3"/>
<dbReference type="InterPro" id="IPR001708">
    <property type="entry name" value="YidC/ALB3/OXA1/COX18"/>
</dbReference>
<dbReference type="InterPro" id="IPR047196">
    <property type="entry name" value="YidC_ALB_C"/>
</dbReference>
<evidence type="ECO:0000256" key="5">
    <source>
        <dbReference type="ARBA" id="ARBA00022475"/>
    </source>
</evidence>
<evidence type="ECO:0000256" key="13">
    <source>
        <dbReference type="HAMAP-Rule" id="MF_01810"/>
    </source>
</evidence>
<comment type="subunit">
    <text evidence="13">Interacts with the Sec translocase complex via SecD. Specifically interacts with transmembrane segments of nascent integral membrane proteins during membrane integration.</text>
</comment>
<evidence type="ECO:0000256" key="10">
    <source>
        <dbReference type="ARBA" id="ARBA00023186"/>
    </source>
</evidence>
<dbReference type="PANTHER" id="PTHR12428:SF65">
    <property type="entry name" value="CYTOCHROME C OXIDASE ASSEMBLY PROTEIN COX18, MITOCHONDRIAL"/>
    <property type="match status" value="1"/>
</dbReference>
<dbReference type="PRINTS" id="PR00701">
    <property type="entry name" value="60KDINNERMP"/>
</dbReference>
<evidence type="ECO:0000256" key="8">
    <source>
        <dbReference type="ARBA" id="ARBA00022989"/>
    </source>
</evidence>
<dbReference type="NCBIfam" id="NF002352">
    <property type="entry name" value="PRK01318.1-3"/>
    <property type="match status" value="1"/>
</dbReference>
<evidence type="ECO:0000256" key="4">
    <source>
        <dbReference type="ARBA" id="ARBA00022448"/>
    </source>
</evidence>
<dbReference type="Gene3D" id="2.70.98.90">
    <property type="match status" value="1"/>
</dbReference>
<organism evidence="16 17">
    <name type="scientific">Actinobacillus pleuropneumoniae</name>
    <name type="common">Haemophilus pleuropneumoniae</name>
    <dbReference type="NCBI Taxonomy" id="715"/>
    <lineage>
        <taxon>Bacteria</taxon>
        <taxon>Pseudomonadati</taxon>
        <taxon>Pseudomonadota</taxon>
        <taxon>Gammaproteobacteria</taxon>
        <taxon>Pasteurellales</taxon>
        <taxon>Pasteurellaceae</taxon>
        <taxon>Actinobacillus</taxon>
    </lineage>
</organism>
<dbReference type="Proteomes" id="UP000275510">
    <property type="component" value="Chromosome"/>
</dbReference>
<dbReference type="GO" id="GO:0005886">
    <property type="term" value="C:plasma membrane"/>
    <property type="evidence" value="ECO:0007669"/>
    <property type="project" value="UniProtKB-SubCell"/>
</dbReference>
<evidence type="ECO:0000256" key="7">
    <source>
        <dbReference type="ARBA" id="ARBA00022927"/>
    </source>
</evidence>
<evidence type="ECO:0000256" key="9">
    <source>
        <dbReference type="ARBA" id="ARBA00023136"/>
    </source>
</evidence>
<protein>
    <recommendedName>
        <fullName evidence="3 13">Membrane protein insertase YidC</fullName>
    </recommendedName>
    <alternativeName>
        <fullName evidence="12 13">Foldase YidC</fullName>
    </alternativeName>
    <alternativeName>
        <fullName evidence="11 13">Membrane integrase YidC</fullName>
    </alternativeName>
    <alternativeName>
        <fullName evidence="13">Membrane protein YidC</fullName>
    </alternativeName>
</protein>
<dbReference type="InterPro" id="IPR038221">
    <property type="entry name" value="YidC_periplasmic_sf"/>
</dbReference>
<keyword evidence="5 13" id="KW-1003">Cell membrane</keyword>
<evidence type="ECO:0000256" key="3">
    <source>
        <dbReference type="ARBA" id="ARBA00015325"/>
    </source>
</evidence>
<evidence type="ECO:0000259" key="14">
    <source>
        <dbReference type="Pfam" id="PF02096"/>
    </source>
</evidence>
<dbReference type="NCBIfam" id="NF002351">
    <property type="entry name" value="PRK01318.1-1"/>
    <property type="match status" value="1"/>
</dbReference>
<dbReference type="NCBIfam" id="TIGR03592">
    <property type="entry name" value="yidC_oxa1_cterm"/>
    <property type="match status" value="1"/>
</dbReference>
<dbReference type="GO" id="GO:0051205">
    <property type="term" value="P:protein insertion into membrane"/>
    <property type="evidence" value="ECO:0007669"/>
    <property type="project" value="TreeGrafter"/>
</dbReference>
<evidence type="ECO:0000256" key="1">
    <source>
        <dbReference type="ARBA" id="ARBA00004429"/>
    </source>
</evidence>
<evidence type="ECO:0000313" key="17">
    <source>
        <dbReference type="Proteomes" id="UP000275510"/>
    </source>
</evidence>
<proteinExistence type="inferred from homology"/>
<evidence type="ECO:0000256" key="2">
    <source>
        <dbReference type="ARBA" id="ARBA00010527"/>
    </source>
</evidence>
<dbReference type="Pfam" id="PF02096">
    <property type="entry name" value="60KD_IMP"/>
    <property type="match status" value="1"/>
</dbReference>
<feature type="transmembrane region" description="Helical" evidence="13">
    <location>
        <begin position="351"/>
        <end position="370"/>
    </location>
</feature>
<dbReference type="InterPro" id="IPR028053">
    <property type="entry name" value="Membr_insert_YidC_N"/>
</dbReference>
<dbReference type="EMBL" id="LR134515">
    <property type="protein sequence ID" value="VEJ17466.1"/>
    <property type="molecule type" value="Genomic_DNA"/>
</dbReference>
<dbReference type="HAMAP" id="MF_01810">
    <property type="entry name" value="YidC_type1"/>
    <property type="match status" value="1"/>
</dbReference>
<dbReference type="InterPro" id="IPR019998">
    <property type="entry name" value="Membr_insert_YidC"/>
</dbReference>
<gene>
    <name evidence="13 16" type="primary">yidC</name>
    <name evidence="16" type="ORF">NCTC10976_01597</name>
</gene>
<reference evidence="16 17" key="1">
    <citation type="submission" date="2018-12" db="EMBL/GenBank/DDBJ databases">
        <authorList>
            <consortium name="Pathogen Informatics"/>
        </authorList>
    </citation>
    <scope>NUCLEOTIDE SEQUENCE [LARGE SCALE GENOMIC DNA]</scope>
    <source>
        <strain evidence="16 17">NCTC10976</strain>
    </source>
</reference>
<dbReference type="CDD" id="cd19961">
    <property type="entry name" value="EcYidC-like_peri"/>
    <property type="match status" value="1"/>
</dbReference>
<accession>A0A448U0T3</accession>
<dbReference type="Pfam" id="PF14849">
    <property type="entry name" value="YidC_periplas"/>
    <property type="match status" value="1"/>
</dbReference>
<evidence type="ECO:0000256" key="11">
    <source>
        <dbReference type="ARBA" id="ARBA00033245"/>
    </source>
</evidence>
<comment type="caution">
    <text evidence="13">Lacks conserved residue(s) required for the propagation of feature annotation.</text>
</comment>
<dbReference type="PRINTS" id="PR01900">
    <property type="entry name" value="YIDCPROTEIN"/>
</dbReference>
<comment type="similarity">
    <text evidence="2 13">Belongs to the OXA1/ALB3/YidC family. Type 1 subfamily.</text>
</comment>
<dbReference type="InterPro" id="IPR028055">
    <property type="entry name" value="YidC/Oxa/ALB_C"/>
</dbReference>
<keyword evidence="7 13" id="KW-0653">Protein transport</keyword>
<keyword evidence="10 13" id="KW-0143">Chaperone</keyword>
<evidence type="ECO:0000256" key="6">
    <source>
        <dbReference type="ARBA" id="ARBA00022692"/>
    </source>
</evidence>
<feature type="transmembrane region" description="Helical" evidence="13">
    <location>
        <begin position="487"/>
        <end position="506"/>
    </location>
</feature>
<comment type="function">
    <text evidence="13">Required for the insertion and/or proper folding and/or complex formation of integral membrane proteins into the membrane. Involved in integration of membrane proteins that insert both dependently and independently of the Sec translocase complex, as well as at least some lipoproteins. Aids folding of multispanning membrane proteins.</text>
</comment>
<keyword evidence="6 13" id="KW-0812">Transmembrane</keyword>
<evidence type="ECO:0000313" key="16">
    <source>
        <dbReference type="EMBL" id="VEJ17466.1"/>
    </source>
</evidence>
<keyword evidence="9 13" id="KW-0472">Membrane</keyword>
<evidence type="ECO:0000256" key="12">
    <source>
        <dbReference type="ARBA" id="ARBA00033342"/>
    </source>
</evidence>
<feature type="domain" description="Membrane insertase YidC/Oxa/ALB C-terminal" evidence="14">
    <location>
        <begin position="351"/>
        <end position="530"/>
    </location>
</feature>
<dbReference type="CDD" id="cd20070">
    <property type="entry name" value="5TM_YidC_Alb3"/>
    <property type="match status" value="1"/>
</dbReference>
<dbReference type="PANTHER" id="PTHR12428">
    <property type="entry name" value="OXA1"/>
    <property type="match status" value="1"/>
</dbReference>
<evidence type="ECO:0000259" key="15">
    <source>
        <dbReference type="Pfam" id="PF14849"/>
    </source>
</evidence>
<sequence length="542" mass="60774">MNSNRSLLVMGLLLVSFLIFTQWQQDFNPEIQAQKQAQQQAQVASQSGDVPAASNANTVIAENATQGKTVTLESDVLRLTIDTLGGDVIASDLLAHNAELNSQTPFKLLQTGATTYVAQSGLVGKNGIDTNAGRPQYQVAQDTFVLAEGQNEMSVPMTFEKDGVLYTKTFVLKRGSYDVAVNFNVKNQTAATVEVQPYGQIKHTLLESSGSLTMPTYTGGAYSSAETNYKKYSFQDMEKANLDINTKAGWVALLQHYFVSAWVPNQDAENTIYSRTNNGIATIGYRGPVTTIAPNSEATITSQLWNGPKDQKEMEATAANLDLTVDYGWAWFIAKPLFALLTFIQSIVTNWGLAIIGVTIVVKTILYPLTKAQYTSMARMRMLQPKIQEMRERFGDDRQRMSQEMMKLYKEEKVNPMGGCLPILIQMPIFIALYWTFMEAVELRHAPFFGWIQDLSAQDPYYILPLLMGASMFLLQKMSPSPVTDPVQQKVMTFMPVMFTVFFLWFPSGLVLYWLTSNIITIVQQWLIYRNLEKKGLHSRKK</sequence>